<accession>A0A371EJP5</accession>
<name>A0A371EJP5_MUCPR</name>
<reference evidence="3" key="1">
    <citation type="submission" date="2018-05" db="EMBL/GenBank/DDBJ databases">
        <title>Draft genome of Mucuna pruriens seed.</title>
        <authorList>
            <person name="Nnadi N.E."/>
            <person name="Vos R."/>
            <person name="Hasami M.H."/>
            <person name="Devisetty U.K."/>
            <person name="Aguiy J.C."/>
        </authorList>
    </citation>
    <scope>NUCLEOTIDE SEQUENCE [LARGE SCALE GENOMIC DNA]</scope>
    <source>
        <strain evidence="3">JCA_2017</strain>
    </source>
</reference>
<comment type="caution">
    <text evidence="3">The sequence shown here is derived from an EMBL/GenBank/DDBJ whole genome shotgun (WGS) entry which is preliminary data.</text>
</comment>
<evidence type="ECO:0000313" key="4">
    <source>
        <dbReference type="Proteomes" id="UP000257109"/>
    </source>
</evidence>
<evidence type="ECO:0000313" key="3">
    <source>
        <dbReference type="EMBL" id="RDX66251.1"/>
    </source>
</evidence>
<keyword evidence="4" id="KW-1185">Reference proteome</keyword>
<evidence type="ECO:0000256" key="1">
    <source>
        <dbReference type="SAM" id="SignalP"/>
    </source>
</evidence>
<proteinExistence type="predicted"/>
<dbReference type="Proteomes" id="UP000257109">
    <property type="component" value="Unassembled WGS sequence"/>
</dbReference>
<dbReference type="STRING" id="157652.A0A371EJP5"/>
<evidence type="ECO:0000259" key="2">
    <source>
        <dbReference type="Pfam" id="PF25276"/>
    </source>
</evidence>
<dbReference type="Pfam" id="PF25276">
    <property type="entry name" value="DUF7870"/>
    <property type="match status" value="1"/>
</dbReference>
<feature type="chain" id="PRO_5016820155" description="DUF7870 domain-containing protein" evidence="1">
    <location>
        <begin position="17"/>
        <end position="483"/>
    </location>
</feature>
<dbReference type="PANTHER" id="PTHR33597:SF22">
    <property type="entry name" value="PROTEIN, PUTATIVE-RELATED"/>
    <property type="match status" value="1"/>
</dbReference>
<dbReference type="InterPro" id="IPR057192">
    <property type="entry name" value="DUF7870"/>
</dbReference>
<dbReference type="EMBL" id="QJKJ01013526">
    <property type="protein sequence ID" value="RDX66251.1"/>
    <property type="molecule type" value="Genomic_DNA"/>
</dbReference>
<gene>
    <name evidence="3" type="ORF">CR513_55008</name>
</gene>
<dbReference type="AlphaFoldDB" id="A0A371EJP5"/>
<organism evidence="3 4">
    <name type="scientific">Mucuna pruriens</name>
    <name type="common">Velvet bean</name>
    <name type="synonym">Dolichos pruriens</name>
    <dbReference type="NCBI Taxonomy" id="157652"/>
    <lineage>
        <taxon>Eukaryota</taxon>
        <taxon>Viridiplantae</taxon>
        <taxon>Streptophyta</taxon>
        <taxon>Embryophyta</taxon>
        <taxon>Tracheophyta</taxon>
        <taxon>Spermatophyta</taxon>
        <taxon>Magnoliopsida</taxon>
        <taxon>eudicotyledons</taxon>
        <taxon>Gunneridae</taxon>
        <taxon>Pentapetalae</taxon>
        <taxon>rosids</taxon>
        <taxon>fabids</taxon>
        <taxon>Fabales</taxon>
        <taxon>Fabaceae</taxon>
        <taxon>Papilionoideae</taxon>
        <taxon>50 kb inversion clade</taxon>
        <taxon>NPAAA clade</taxon>
        <taxon>indigoferoid/millettioid clade</taxon>
        <taxon>Phaseoleae</taxon>
        <taxon>Mucuna</taxon>
    </lineage>
</organism>
<keyword evidence="1" id="KW-0732">Signal</keyword>
<feature type="non-terminal residue" evidence="3">
    <location>
        <position position="1"/>
    </location>
</feature>
<feature type="signal peptide" evidence="1">
    <location>
        <begin position="1"/>
        <end position="16"/>
    </location>
</feature>
<feature type="non-terminal residue" evidence="3">
    <location>
        <position position="483"/>
    </location>
</feature>
<protein>
    <recommendedName>
        <fullName evidence="2">DUF7870 domain-containing protein</fullName>
    </recommendedName>
</protein>
<feature type="domain" description="DUF7870" evidence="2">
    <location>
        <begin position="315"/>
        <end position="482"/>
    </location>
</feature>
<dbReference type="PANTHER" id="PTHR33597">
    <property type="entry name" value="OS02G0760400 PROTEIN"/>
    <property type="match status" value="1"/>
</dbReference>
<dbReference type="OrthoDB" id="1919622at2759"/>
<sequence length="483" mass="54822">VTIFLLLLLFPVLVGPDDNKNRVKLERHRSEPTKTVMEAERTKYEATVSLLWVETIPLPGFAVAEVSPPSYIAACLLLFSSSLLQTILDLPRLSMEFNKESKMKKHLHDETIANALNPQTVLVLRIPNALVLRILSRSLFLAMLLASLPFLRTFFSSSPLNNPFLPSGSLDVDLLDSILHDFVDEGLLKEDDKALIVNPPIPNVFSDKIYVVTDSDLERKRLFPDQSFDFVFTSDSIDAEFIDRILKIDGIVALPLGATHSNSAFREQSNYRVVFLKRYGFVIVGLKKTGPAIKLVDSSSSSSSPKRKLLETDALKGLEDVLLEPPRKALVKSRKYLNKIKYLPDLLGDSLEGYNRRVFIGVGLAEENKGVMKWFEKNYPKKNTKFEIHSLVVAPEEHLDVSAWLSKNVKEEEYVVVKAEAEAVEEMMKKRTIGLVDELFLECKNEWWQTGKRKKNNGRAYWECLALYGRVRDQGVAVHQWWG</sequence>